<dbReference type="EMBL" id="JAACLJ010000008">
    <property type="protein sequence ID" value="KAF4582290.1"/>
    <property type="molecule type" value="Genomic_DNA"/>
</dbReference>
<name>A0A8H4Q227_9HYPO</name>
<proteinExistence type="inferred from homology"/>
<dbReference type="PRINTS" id="PR00080">
    <property type="entry name" value="SDRFAMILY"/>
</dbReference>
<dbReference type="InterPro" id="IPR020904">
    <property type="entry name" value="Sc_DH/Rdtase_CS"/>
</dbReference>
<dbReference type="PANTHER" id="PTHR42760">
    <property type="entry name" value="SHORT-CHAIN DEHYDROGENASES/REDUCTASES FAMILY MEMBER"/>
    <property type="match status" value="1"/>
</dbReference>
<evidence type="ECO:0000313" key="5">
    <source>
        <dbReference type="Proteomes" id="UP000562929"/>
    </source>
</evidence>
<sequence length="274" mass="29236">MDVPGFAVVTGAASGIGRASARAFIREGCAGIALLDINEEPLNKVKAEIEDMIKESEVNKNDVKVVAHRVDVSQEDQVQQAISEVAQSFGRIDYLVNAAGISIFPDEGLASSSVEDWNRTLNINLSGSFFVLRATAQIMLKQEPILSSIDNRPLQRGSVINVASVYGVVGCFQATAYTASKHGIVGMTRSVSADLAESGLRINAICPGVVDTPMLNEKLSILKLTSDLVKTFVSMRRWAQASEIADAVMYLAGGRSSYVTGTTLMVDGGFTSVK</sequence>
<dbReference type="AlphaFoldDB" id="A0A8H4Q227"/>
<comment type="caution">
    <text evidence="4">The sequence shown here is derived from an EMBL/GenBank/DDBJ whole genome shotgun (WGS) entry which is preliminary data.</text>
</comment>
<evidence type="ECO:0000256" key="1">
    <source>
        <dbReference type="ARBA" id="ARBA00006484"/>
    </source>
</evidence>
<gene>
    <name evidence="4" type="ORF">GQ602_006914</name>
</gene>
<protein>
    <recommendedName>
        <fullName evidence="6">NAD(P)-binding protein</fullName>
    </recommendedName>
</protein>
<dbReference type="SUPFAM" id="SSF51735">
    <property type="entry name" value="NAD(P)-binding Rossmann-fold domains"/>
    <property type="match status" value="1"/>
</dbReference>
<dbReference type="PANTHER" id="PTHR42760:SF37">
    <property type="entry name" value="CLAVALDEHYDE DEHYDROGENASE"/>
    <property type="match status" value="1"/>
</dbReference>
<dbReference type="GO" id="GO:0016616">
    <property type="term" value="F:oxidoreductase activity, acting on the CH-OH group of donors, NAD or NADP as acceptor"/>
    <property type="evidence" value="ECO:0007669"/>
    <property type="project" value="TreeGrafter"/>
</dbReference>
<organism evidence="4 5">
    <name type="scientific">Ophiocordyceps camponoti-floridani</name>
    <dbReference type="NCBI Taxonomy" id="2030778"/>
    <lineage>
        <taxon>Eukaryota</taxon>
        <taxon>Fungi</taxon>
        <taxon>Dikarya</taxon>
        <taxon>Ascomycota</taxon>
        <taxon>Pezizomycotina</taxon>
        <taxon>Sordariomycetes</taxon>
        <taxon>Hypocreomycetidae</taxon>
        <taxon>Hypocreales</taxon>
        <taxon>Ophiocordycipitaceae</taxon>
        <taxon>Ophiocordyceps</taxon>
    </lineage>
</organism>
<dbReference type="InterPro" id="IPR002347">
    <property type="entry name" value="SDR_fam"/>
</dbReference>
<evidence type="ECO:0008006" key="6">
    <source>
        <dbReference type="Google" id="ProtNLM"/>
    </source>
</evidence>
<dbReference type="Pfam" id="PF13561">
    <property type="entry name" value="adh_short_C2"/>
    <property type="match status" value="1"/>
</dbReference>
<dbReference type="FunFam" id="3.40.50.720:FF:000084">
    <property type="entry name" value="Short-chain dehydrogenase reductase"/>
    <property type="match status" value="1"/>
</dbReference>
<dbReference type="Gene3D" id="3.40.50.720">
    <property type="entry name" value="NAD(P)-binding Rossmann-like Domain"/>
    <property type="match status" value="1"/>
</dbReference>
<dbReference type="OrthoDB" id="5840532at2759"/>
<dbReference type="CDD" id="cd05233">
    <property type="entry name" value="SDR_c"/>
    <property type="match status" value="1"/>
</dbReference>
<keyword evidence="3" id="KW-0560">Oxidoreductase</keyword>
<dbReference type="PRINTS" id="PR00081">
    <property type="entry name" value="GDHRDH"/>
</dbReference>
<reference evidence="4 5" key="1">
    <citation type="journal article" date="2020" name="G3 (Bethesda)">
        <title>Genetic Underpinnings of Host Manipulation by Ophiocordyceps as Revealed by Comparative Transcriptomics.</title>
        <authorList>
            <person name="Will I."/>
            <person name="Das B."/>
            <person name="Trinh T."/>
            <person name="Brachmann A."/>
            <person name="Ohm R.A."/>
            <person name="de Bekker C."/>
        </authorList>
    </citation>
    <scope>NUCLEOTIDE SEQUENCE [LARGE SCALE GENOMIC DNA]</scope>
    <source>
        <strain evidence="4 5">EC05</strain>
    </source>
</reference>
<accession>A0A8H4Q227</accession>
<dbReference type="PROSITE" id="PS00061">
    <property type="entry name" value="ADH_SHORT"/>
    <property type="match status" value="1"/>
</dbReference>
<evidence type="ECO:0000313" key="4">
    <source>
        <dbReference type="EMBL" id="KAF4582290.1"/>
    </source>
</evidence>
<evidence type="ECO:0000256" key="3">
    <source>
        <dbReference type="ARBA" id="ARBA00023002"/>
    </source>
</evidence>
<dbReference type="InterPro" id="IPR036291">
    <property type="entry name" value="NAD(P)-bd_dom_sf"/>
</dbReference>
<keyword evidence="2" id="KW-0521">NADP</keyword>
<evidence type="ECO:0000256" key="2">
    <source>
        <dbReference type="ARBA" id="ARBA00022857"/>
    </source>
</evidence>
<dbReference type="Proteomes" id="UP000562929">
    <property type="component" value="Unassembled WGS sequence"/>
</dbReference>
<keyword evidence="5" id="KW-1185">Reference proteome</keyword>
<comment type="similarity">
    <text evidence="1">Belongs to the short-chain dehydrogenases/reductases (SDR) family.</text>
</comment>